<dbReference type="PANTHER" id="PTHR42913">
    <property type="entry name" value="APOPTOSIS-INDUCING FACTOR 1"/>
    <property type="match status" value="1"/>
</dbReference>
<evidence type="ECO:0000259" key="6">
    <source>
        <dbReference type="Pfam" id="PF07992"/>
    </source>
</evidence>
<keyword evidence="3" id="KW-0285">Flavoprotein</keyword>
<evidence type="ECO:0000256" key="1">
    <source>
        <dbReference type="ARBA" id="ARBA00001974"/>
    </source>
</evidence>
<dbReference type="InterPro" id="IPR036188">
    <property type="entry name" value="FAD/NAD-bd_sf"/>
</dbReference>
<gene>
    <name evidence="7" type="ORF">C4K68_24855</name>
</gene>
<dbReference type="FunFam" id="3.50.50.100:FF:000001">
    <property type="entry name" value="NADH dehydrogenase"/>
    <property type="match status" value="1"/>
</dbReference>
<dbReference type="PRINTS" id="PR00411">
    <property type="entry name" value="PNDRDTASEI"/>
</dbReference>
<organism evidence="7 8">
    <name type="scientific">Proteobacteria bacterium 228</name>
    <dbReference type="NCBI Taxonomy" id="2083153"/>
    <lineage>
        <taxon>Bacteria</taxon>
        <taxon>Pseudomonadati</taxon>
        <taxon>Pseudomonadota</taxon>
    </lineage>
</organism>
<proteinExistence type="inferred from homology"/>
<dbReference type="SUPFAM" id="SSF51905">
    <property type="entry name" value="FAD/NAD(P)-binding domain"/>
    <property type="match status" value="1"/>
</dbReference>
<dbReference type="Pfam" id="PF07992">
    <property type="entry name" value="Pyr_redox_2"/>
    <property type="match status" value="1"/>
</dbReference>
<comment type="cofactor">
    <cofactor evidence="1">
        <name>FAD</name>
        <dbReference type="ChEBI" id="CHEBI:57692"/>
    </cofactor>
</comment>
<sequence>MSHTVPHIVVIGGGAGGLELVTRLGHQFGKRGKARVTLVDRSPTHIWKPLLHEVATGSLDSGIDEVSYRGHARAHHFHFQLGTLTGIDRTERQLTLAPIDDDSGTQVVPGRTVQYDYLVLALGSQSNDFGTPGVARHCNFLDSREQAERFRQKLLNQFLRLSVQNRDQADNPARLTIAIVGAGATGVELSAELHNAARMIGSFGFEGMDKGQLDVHLIEAGPRILPALSERISASAHLELTKIGVKVRTGTRIVEATEQSLHTAEGETITADLMVWAAGIKAPAFLAQLDGLETNRINQVMVHPSLQSLTDERIFAIGDCAGCPIGDNRWVPPRAQAAHQMASHLIKNLKRLFNQQPMQPFVYKDHGSLVSLSRFSTVGSLMGNLTSGSFFIEGHLARMFYVSLYRMHQLALHGPLATLLMAFVEHINKVLRPRLKLH</sequence>
<dbReference type="Gene3D" id="3.50.50.100">
    <property type="match status" value="1"/>
</dbReference>
<feature type="domain" description="FAD/NAD(P)-binding" evidence="6">
    <location>
        <begin position="7"/>
        <end position="342"/>
    </location>
</feature>
<dbReference type="GO" id="GO:0019646">
    <property type="term" value="P:aerobic electron transport chain"/>
    <property type="evidence" value="ECO:0007669"/>
    <property type="project" value="TreeGrafter"/>
</dbReference>
<dbReference type="EMBL" id="PRLP01000143">
    <property type="protein sequence ID" value="PPC74554.1"/>
    <property type="molecule type" value="Genomic_DNA"/>
</dbReference>
<evidence type="ECO:0000256" key="3">
    <source>
        <dbReference type="ARBA" id="ARBA00022630"/>
    </source>
</evidence>
<reference evidence="7 8" key="1">
    <citation type="submission" date="2018-02" db="EMBL/GenBank/DDBJ databases">
        <title>novel marine gammaproteobacteria from coastal saline agro ecosystem.</title>
        <authorList>
            <person name="Krishnan R."/>
            <person name="Ramesh Kumar N."/>
        </authorList>
    </citation>
    <scope>NUCLEOTIDE SEQUENCE [LARGE SCALE GENOMIC DNA]</scope>
    <source>
        <strain evidence="7 8">228</strain>
    </source>
</reference>
<dbReference type="OrthoDB" id="5288145at2"/>
<comment type="similarity">
    <text evidence="2">Belongs to the NADH dehydrogenase family.</text>
</comment>
<evidence type="ECO:0000256" key="4">
    <source>
        <dbReference type="ARBA" id="ARBA00022827"/>
    </source>
</evidence>
<evidence type="ECO:0000313" key="7">
    <source>
        <dbReference type="EMBL" id="PPC74554.1"/>
    </source>
</evidence>
<dbReference type="InterPro" id="IPR023753">
    <property type="entry name" value="FAD/NAD-binding_dom"/>
</dbReference>
<keyword evidence="4" id="KW-0274">FAD</keyword>
<dbReference type="PANTHER" id="PTHR42913:SF3">
    <property type="entry name" value="64 KDA MITOCHONDRIAL NADH DEHYDROGENASE (EUROFUNG)"/>
    <property type="match status" value="1"/>
</dbReference>
<accession>A0A2S5KIA8</accession>
<name>A0A2S5KIA8_9PROT</name>
<dbReference type="InterPro" id="IPR051169">
    <property type="entry name" value="NADH-Q_oxidoreductase"/>
</dbReference>
<dbReference type="Proteomes" id="UP000238196">
    <property type="component" value="Unassembled WGS sequence"/>
</dbReference>
<comment type="caution">
    <text evidence="7">The sequence shown here is derived from an EMBL/GenBank/DDBJ whole genome shotgun (WGS) entry which is preliminary data.</text>
</comment>
<keyword evidence="5" id="KW-0560">Oxidoreductase</keyword>
<dbReference type="AlphaFoldDB" id="A0A2S5KIA8"/>
<evidence type="ECO:0000313" key="8">
    <source>
        <dbReference type="Proteomes" id="UP000238196"/>
    </source>
</evidence>
<evidence type="ECO:0000256" key="2">
    <source>
        <dbReference type="ARBA" id="ARBA00005272"/>
    </source>
</evidence>
<dbReference type="GO" id="GO:0003955">
    <property type="term" value="F:NAD(P)H dehydrogenase (quinone) activity"/>
    <property type="evidence" value="ECO:0007669"/>
    <property type="project" value="TreeGrafter"/>
</dbReference>
<dbReference type="PRINTS" id="PR00368">
    <property type="entry name" value="FADPNR"/>
</dbReference>
<protein>
    <submittedName>
        <fullName evidence="7">FAD-dependent oxidoreductase</fullName>
    </submittedName>
</protein>
<evidence type="ECO:0000256" key="5">
    <source>
        <dbReference type="ARBA" id="ARBA00023002"/>
    </source>
</evidence>